<proteinExistence type="predicted"/>
<protein>
    <submittedName>
        <fullName evidence="2">Uncharacterized protein</fullName>
    </submittedName>
</protein>
<feature type="compositionally biased region" description="Basic and acidic residues" evidence="1">
    <location>
        <begin position="19"/>
        <end position="28"/>
    </location>
</feature>
<comment type="caution">
    <text evidence="2">The sequence shown here is derived from an EMBL/GenBank/DDBJ whole genome shotgun (WGS) entry which is preliminary data.</text>
</comment>
<accession>A0A645BV40</accession>
<sequence length="40" mass="4308">MPHGTSESRGPQKVPEACEAGHELRERSVATFRGNEIGGE</sequence>
<evidence type="ECO:0000256" key="1">
    <source>
        <dbReference type="SAM" id="MobiDB-lite"/>
    </source>
</evidence>
<organism evidence="2">
    <name type="scientific">bioreactor metagenome</name>
    <dbReference type="NCBI Taxonomy" id="1076179"/>
    <lineage>
        <taxon>unclassified sequences</taxon>
        <taxon>metagenomes</taxon>
        <taxon>ecological metagenomes</taxon>
    </lineage>
</organism>
<feature type="region of interest" description="Disordered" evidence="1">
    <location>
        <begin position="1"/>
        <end position="40"/>
    </location>
</feature>
<name>A0A645BV40_9ZZZZ</name>
<gene>
    <name evidence="2" type="ORF">SDC9_116066</name>
</gene>
<reference evidence="2" key="1">
    <citation type="submission" date="2019-08" db="EMBL/GenBank/DDBJ databases">
        <authorList>
            <person name="Kucharzyk K."/>
            <person name="Murdoch R.W."/>
            <person name="Higgins S."/>
            <person name="Loffler F."/>
        </authorList>
    </citation>
    <scope>NUCLEOTIDE SEQUENCE</scope>
</reference>
<dbReference type="EMBL" id="VSSQ01022659">
    <property type="protein sequence ID" value="MPM69122.1"/>
    <property type="molecule type" value="Genomic_DNA"/>
</dbReference>
<dbReference type="AlphaFoldDB" id="A0A645BV40"/>
<evidence type="ECO:0000313" key="2">
    <source>
        <dbReference type="EMBL" id="MPM69122.1"/>
    </source>
</evidence>